<dbReference type="Gene3D" id="3.40.630.10">
    <property type="entry name" value="Zn peptidases"/>
    <property type="match status" value="1"/>
</dbReference>
<dbReference type="Pfam" id="PF00246">
    <property type="entry name" value="Peptidase_M14"/>
    <property type="match status" value="1"/>
</dbReference>
<accession>A0A8W7PEK1</accession>
<dbReference type="PROSITE" id="PS52035">
    <property type="entry name" value="PEPTIDASE_M14"/>
    <property type="match status" value="1"/>
</dbReference>
<evidence type="ECO:0000256" key="1">
    <source>
        <dbReference type="ARBA" id="ARBA00001947"/>
    </source>
</evidence>
<evidence type="ECO:0000256" key="3">
    <source>
        <dbReference type="ARBA" id="ARBA00022645"/>
    </source>
</evidence>
<evidence type="ECO:0000256" key="9">
    <source>
        <dbReference type="ARBA" id="ARBA00023049"/>
    </source>
</evidence>
<sequence>LIVIRSKMFGLGVLMLALATVHCIPNFTFDSDAATGNLELDFTYDENAIDDYYPLDGFLSFDRANEWLTILINKYPSNITTKPLDRSHEGRSIRAVYINRQQEKKIIVVANLHAREWAATSSAIYIIHELIYHANKYPEAFQFQWIVVPIANPDGYEYTTTTDRLWRKNRNSPLGIDLNRNFGYKWEVEVNPDDKNPEGDTYRGPSAFSEQESKAIGNLLKEHAQTTILYVDLHTFGETILYPWSFTDEAAPNAAWSRSVAEEGARGILLRSGKTYQVGTPAERSFKESGSSIDYCFSLNIKACIAVELTAGSYELQNNTIPLAGQEALAAVLTMAVYANAGNSPL</sequence>
<dbReference type="GO" id="GO:0008270">
    <property type="term" value="F:zinc ion binding"/>
    <property type="evidence" value="ECO:0007669"/>
    <property type="project" value="InterPro"/>
</dbReference>
<dbReference type="SUPFAM" id="SSF53187">
    <property type="entry name" value="Zn-dependent exopeptidases"/>
    <property type="match status" value="1"/>
</dbReference>
<keyword evidence="8" id="KW-0862">Zinc</keyword>
<comment type="cofactor">
    <cofactor evidence="1">
        <name>Zn(2+)</name>
        <dbReference type="ChEBI" id="CHEBI:29105"/>
    </cofactor>
</comment>
<keyword evidence="3" id="KW-0121">Carboxypeptidase</keyword>
<dbReference type="AlphaFoldDB" id="A0A8W7PEK1"/>
<evidence type="ECO:0000256" key="11">
    <source>
        <dbReference type="SAM" id="SignalP"/>
    </source>
</evidence>
<keyword evidence="4" id="KW-0645">Protease</keyword>
<keyword evidence="7" id="KW-0378">Hydrolase</keyword>
<keyword evidence="5" id="KW-0479">Metal-binding</keyword>
<evidence type="ECO:0000256" key="10">
    <source>
        <dbReference type="PROSITE-ProRule" id="PRU01379"/>
    </source>
</evidence>
<evidence type="ECO:0000313" key="13">
    <source>
        <dbReference type="EnsemblMetazoa" id="ACOM030571-PA.1"/>
    </source>
</evidence>
<evidence type="ECO:0000259" key="12">
    <source>
        <dbReference type="PROSITE" id="PS52035"/>
    </source>
</evidence>
<name>A0A8W7PEK1_ANOCL</name>
<dbReference type="EnsemblMetazoa" id="ACOM030571-RA">
    <property type="protein sequence ID" value="ACOM030571-PA.1"/>
    <property type="gene ID" value="ACOM030571"/>
</dbReference>
<feature type="domain" description="Peptidase M14" evidence="12">
    <location>
        <begin position="51"/>
        <end position="339"/>
    </location>
</feature>
<protein>
    <recommendedName>
        <fullName evidence="12">Peptidase M14 domain-containing protein</fullName>
    </recommendedName>
</protein>
<feature type="chain" id="PRO_5036463940" description="Peptidase M14 domain-containing protein" evidence="11">
    <location>
        <begin position="24"/>
        <end position="346"/>
    </location>
</feature>
<reference evidence="13" key="1">
    <citation type="submission" date="2022-08" db="UniProtKB">
        <authorList>
            <consortium name="EnsemblMetazoa"/>
        </authorList>
    </citation>
    <scope>IDENTIFICATION</scope>
</reference>
<feature type="active site" description="Proton donor/acceptor" evidence="10">
    <location>
        <position position="308"/>
    </location>
</feature>
<dbReference type="Proteomes" id="UP000075882">
    <property type="component" value="Unassembled WGS sequence"/>
</dbReference>
<evidence type="ECO:0000256" key="4">
    <source>
        <dbReference type="ARBA" id="ARBA00022670"/>
    </source>
</evidence>
<dbReference type="GO" id="GO:0004181">
    <property type="term" value="F:metallocarboxypeptidase activity"/>
    <property type="evidence" value="ECO:0007669"/>
    <property type="project" value="InterPro"/>
</dbReference>
<proteinExistence type="inferred from homology"/>
<dbReference type="SMART" id="SM00631">
    <property type="entry name" value="Zn_pept"/>
    <property type="match status" value="1"/>
</dbReference>
<comment type="similarity">
    <text evidence="2 10">Belongs to the peptidase M14 family.</text>
</comment>
<dbReference type="FunFam" id="3.40.630.10:FF:000084">
    <property type="entry name" value="Carboxypeptidase B2"/>
    <property type="match status" value="1"/>
</dbReference>
<keyword evidence="6 11" id="KW-0732">Signal</keyword>
<evidence type="ECO:0000256" key="5">
    <source>
        <dbReference type="ARBA" id="ARBA00022723"/>
    </source>
</evidence>
<dbReference type="GO" id="GO:0005615">
    <property type="term" value="C:extracellular space"/>
    <property type="evidence" value="ECO:0007669"/>
    <property type="project" value="TreeGrafter"/>
</dbReference>
<feature type="signal peptide" evidence="11">
    <location>
        <begin position="1"/>
        <end position="23"/>
    </location>
</feature>
<dbReference type="PRINTS" id="PR00765">
    <property type="entry name" value="CRBOXYPTASEA"/>
</dbReference>
<dbReference type="PANTHER" id="PTHR11705:SF140">
    <property type="entry name" value="FI02848P-RELATED"/>
    <property type="match status" value="1"/>
</dbReference>
<dbReference type="VEuPathDB" id="VectorBase:ACON2_038392"/>
<evidence type="ECO:0000256" key="7">
    <source>
        <dbReference type="ARBA" id="ARBA00022801"/>
    </source>
</evidence>
<dbReference type="PANTHER" id="PTHR11705">
    <property type="entry name" value="PROTEASE FAMILY M14 CARBOXYPEPTIDASE A,B"/>
    <property type="match status" value="1"/>
</dbReference>
<organism evidence="13">
    <name type="scientific">Anopheles coluzzii</name>
    <name type="common">African malaria mosquito</name>
    <dbReference type="NCBI Taxonomy" id="1518534"/>
    <lineage>
        <taxon>Eukaryota</taxon>
        <taxon>Metazoa</taxon>
        <taxon>Ecdysozoa</taxon>
        <taxon>Arthropoda</taxon>
        <taxon>Hexapoda</taxon>
        <taxon>Insecta</taxon>
        <taxon>Pterygota</taxon>
        <taxon>Neoptera</taxon>
        <taxon>Endopterygota</taxon>
        <taxon>Diptera</taxon>
        <taxon>Nematocera</taxon>
        <taxon>Culicoidea</taxon>
        <taxon>Culicidae</taxon>
        <taxon>Anophelinae</taxon>
        <taxon>Anopheles</taxon>
    </lineage>
</organism>
<evidence type="ECO:0000256" key="6">
    <source>
        <dbReference type="ARBA" id="ARBA00022729"/>
    </source>
</evidence>
<evidence type="ECO:0000256" key="2">
    <source>
        <dbReference type="ARBA" id="ARBA00005988"/>
    </source>
</evidence>
<dbReference type="InterPro" id="IPR000834">
    <property type="entry name" value="Peptidase_M14"/>
</dbReference>
<keyword evidence="9" id="KW-0482">Metalloprotease</keyword>
<dbReference type="GO" id="GO:0006508">
    <property type="term" value="P:proteolysis"/>
    <property type="evidence" value="ECO:0007669"/>
    <property type="project" value="UniProtKB-KW"/>
</dbReference>
<evidence type="ECO:0000256" key="8">
    <source>
        <dbReference type="ARBA" id="ARBA00022833"/>
    </source>
</evidence>